<gene>
    <name evidence="1" type="ORF">GCM10009107_25340</name>
</gene>
<accession>A0ABP3VDM3</accession>
<keyword evidence="2" id="KW-1185">Reference proteome</keyword>
<organism evidence="1 2">
    <name type="scientific">Ideonella azotifigens</name>
    <dbReference type="NCBI Taxonomy" id="513160"/>
    <lineage>
        <taxon>Bacteria</taxon>
        <taxon>Pseudomonadati</taxon>
        <taxon>Pseudomonadota</taxon>
        <taxon>Betaproteobacteria</taxon>
        <taxon>Burkholderiales</taxon>
        <taxon>Sphaerotilaceae</taxon>
        <taxon>Ideonella</taxon>
    </lineage>
</organism>
<evidence type="ECO:0000313" key="1">
    <source>
        <dbReference type="EMBL" id="GAA0751997.1"/>
    </source>
</evidence>
<evidence type="ECO:0008006" key="3">
    <source>
        <dbReference type="Google" id="ProtNLM"/>
    </source>
</evidence>
<protein>
    <recommendedName>
        <fullName evidence="3">Flagellin N-methylase</fullName>
    </recommendedName>
</protein>
<sequence length="311" mass="33375">MTRVAFHCSACGKCCNTPPAMTVPELLAHEDLFIGALALHPVRRVRAGDALPAGQARHRVDAADAAAISVLNQALLHPAAPGTALSHWRLATQGLDYASRGACPALQADGLCRVHGERQPGACRAVPLEPLWPDRLQQVVLLQRREEAGFLGTDCLTLADEGPREDLLCDGQSLPRDADRRALADQRAALLADRLHWGDAVFADLGPALGRQGAPAAGYLTLPMAPVLMALAAASPRCRARCQRYAQRQRVLIETQVTLALARRCSEDRATTEELRRFVRAYEAFGAWASQSRDTAGVNAAATEAYLGLAV</sequence>
<proteinExistence type="predicted"/>
<evidence type="ECO:0000313" key="2">
    <source>
        <dbReference type="Proteomes" id="UP001500279"/>
    </source>
</evidence>
<name>A0ABP3VDM3_9BURK</name>
<dbReference type="RefSeq" id="WP_231011511.1">
    <property type="nucleotide sequence ID" value="NZ_BAAAEW010000014.1"/>
</dbReference>
<dbReference type="EMBL" id="BAAAEW010000014">
    <property type="protein sequence ID" value="GAA0751997.1"/>
    <property type="molecule type" value="Genomic_DNA"/>
</dbReference>
<comment type="caution">
    <text evidence="1">The sequence shown here is derived from an EMBL/GenBank/DDBJ whole genome shotgun (WGS) entry which is preliminary data.</text>
</comment>
<reference evidence="2" key="1">
    <citation type="journal article" date="2019" name="Int. J. Syst. Evol. Microbiol.">
        <title>The Global Catalogue of Microorganisms (GCM) 10K type strain sequencing project: providing services to taxonomists for standard genome sequencing and annotation.</title>
        <authorList>
            <consortium name="The Broad Institute Genomics Platform"/>
            <consortium name="The Broad Institute Genome Sequencing Center for Infectious Disease"/>
            <person name="Wu L."/>
            <person name="Ma J."/>
        </authorList>
    </citation>
    <scope>NUCLEOTIDE SEQUENCE [LARGE SCALE GENOMIC DNA]</scope>
    <source>
        <strain evidence="2">JCM 15503</strain>
    </source>
</reference>
<dbReference type="Proteomes" id="UP001500279">
    <property type="component" value="Unassembled WGS sequence"/>
</dbReference>